<protein>
    <submittedName>
        <fullName evidence="2">Uncharacterized protein</fullName>
    </submittedName>
</protein>
<name>A0A7J0C7W4_9ACTN</name>
<feature type="region of interest" description="Disordered" evidence="1">
    <location>
        <begin position="1"/>
        <end position="217"/>
    </location>
</feature>
<feature type="compositionally biased region" description="Basic and acidic residues" evidence="1">
    <location>
        <begin position="19"/>
        <end position="28"/>
    </location>
</feature>
<gene>
    <name evidence="2" type="ORF">Sfulv_26470</name>
</gene>
<comment type="caution">
    <text evidence="2">The sequence shown here is derived from an EMBL/GenBank/DDBJ whole genome shotgun (WGS) entry which is preliminary data.</text>
</comment>
<evidence type="ECO:0000256" key="1">
    <source>
        <dbReference type="SAM" id="MobiDB-lite"/>
    </source>
</evidence>
<accession>A0A7J0C7W4</accession>
<proteinExistence type="predicted"/>
<reference evidence="2 3" key="1">
    <citation type="submission" date="2020-05" db="EMBL/GenBank/DDBJ databases">
        <title>Whole genome shotgun sequence of Streptomyces fulvorobeus NBRC 15897.</title>
        <authorList>
            <person name="Komaki H."/>
            <person name="Tamura T."/>
        </authorList>
    </citation>
    <scope>NUCLEOTIDE SEQUENCE [LARGE SCALE GENOMIC DNA]</scope>
    <source>
        <strain evidence="2 3">NBRC 15897</strain>
    </source>
</reference>
<sequence length="240" mass="23101">MALPRLRRSPVGGPQGDHGGGDDGRDDGGGEDPGAQPVAAGRVVLGVQRKARPVEARAARPGPPGVDHGDLDGGQRRLHDRQRCGGADVRAGPGSPGTGPLGGAAAAGAVVDVPDELAAQGGGEQDLVVAGEPRDGGAVTGLDDGEGGPGPLHLAGRGGEQFPGGAGFEPEDGGDGTRGSWWRTASSSASRCSGVVPAASGQASWASSRRRASAAGDSECAGAVASAGSAGVSGAFGGGR</sequence>
<evidence type="ECO:0000313" key="2">
    <source>
        <dbReference type="EMBL" id="GFM97836.1"/>
    </source>
</evidence>
<dbReference type="Proteomes" id="UP000498980">
    <property type="component" value="Unassembled WGS sequence"/>
</dbReference>
<evidence type="ECO:0000313" key="3">
    <source>
        <dbReference type="Proteomes" id="UP000498980"/>
    </source>
</evidence>
<feature type="compositionally biased region" description="Basic and acidic residues" evidence="1">
    <location>
        <begin position="67"/>
        <end position="83"/>
    </location>
</feature>
<dbReference type="EMBL" id="BLWC01000001">
    <property type="protein sequence ID" value="GFM97836.1"/>
    <property type="molecule type" value="Genomic_DNA"/>
</dbReference>
<organism evidence="2 3">
    <name type="scientific">Streptomyces fulvorobeus</name>
    <dbReference type="NCBI Taxonomy" id="284028"/>
    <lineage>
        <taxon>Bacteria</taxon>
        <taxon>Bacillati</taxon>
        <taxon>Actinomycetota</taxon>
        <taxon>Actinomycetes</taxon>
        <taxon>Kitasatosporales</taxon>
        <taxon>Streptomycetaceae</taxon>
        <taxon>Streptomyces</taxon>
    </lineage>
</organism>
<feature type="compositionally biased region" description="Gly residues" evidence="1">
    <location>
        <begin position="156"/>
        <end position="167"/>
    </location>
</feature>
<feature type="compositionally biased region" description="Low complexity" evidence="1">
    <location>
        <begin position="178"/>
        <end position="207"/>
    </location>
</feature>
<keyword evidence="3" id="KW-1185">Reference proteome</keyword>
<dbReference type="AlphaFoldDB" id="A0A7J0C7W4"/>